<comment type="caution">
    <text evidence="1">The sequence shown here is derived from an EMBL/GenBank/DDBJ whole genome shotgun (WGS) entry which is preliminary data.</text>
</comment>
<evidence type="ECO:0000313" key="2">
    <source>
        <dbReference type="Proteomes" id="UP001239111"/>
    </source>
</evidence>
<accession>A0ACC2N5Z5</accession>
<proteinExistence type="predicted"/>
<gene>
    <name evidence="1" type="ORF">QAD02_007978</name>
</gene>
<dbReference type="Proteomes" id="UP001239111">
    <property type="component" value="Chromosome 4"/>
</dbReference>
<organism evidence="1 2">
    <name type="scientific">Eretmocerus hayati</name>
    <dbReference type="NCBI Taxonomy" id="131215"/>
    <lineage>
        <taxon>Eukaryota</taxon>
        <taxon>Metazoa</taxon>
        <taxon>Ecdysozoa</taxon>
        <taxon>Arthropoda</taxon>
        <taxon>Hexapoda</taxon>
        <taxon>Insecta</taxon>
        <taxon>Pterygota</taxon>
        <taxon>Neoptera</taxon>
        <taxon>Endopterygota</taxon>
        <taxon>Hymenoptera</taxon>
        <taxon>Apocrita</taxon>
        <taxon>Proctotrupomorpha</taxon>
        <taxon>Chalcidoidea</taxon>
        <taxon>Aphelinidae</taxon>
        <taxon>Aphelininae</taxon>
        <taxon>Eretmocerus</taxon>
    </lineage>
</organism>
<reference evidence="1" key="1">
    <citation type="submission" date="2023-04" db="EMBL/GenBank/DDBJ databases">
        <title>A chromosome-level genome assembly of the parasitoid wasp Eretmocerus hayati.</title>
        <authorList>
            <person name="Zhong Y."/>
            <person name="Liu S."/>
            <person name="Liu Y."/>
        </authorList>
    </citation>
    <scope>NUCLEOTIDE SEQUENCE</scope>
    <source>
        <strain evidence="1">ZJU_SS_LIU_2023</strain>
    </source>
</reference>
<name>A0ACC2N5Z5_9HYME</name>
<sequence>MTGEKVLLGKLDFQKATNQIKSTAIWTFRGVPFLFADYLKITMKKIISNSAIWSNINLHRGLIPLIAHNVIAPCHRQRLEKILKGREPALLADESTDFRKTKALALMTRYFDAHEKRIRNSLLGLIPLYDSDEYSKADHMTIALKIKGSMKKIGCTMENFSFIGTDGAVVYRGADNLVIRLVQGWNGYMRDMNCACHVQQLCTECAVGKLPYEVQKSPNKVANYFAHDHVTSVGPERVDPKDSQHWRKEGISLDTEVIRQQRLLSKANRDTFLKVSRSFLVELCDRYRGKFDFKKDFLIQIKAPHPQNALSTTFHGQVKDLNKLDGELPAILSGDLDRSQTFNNEWKDLVIKDVPESYKDEKHTDVFCVEISELKDGTENFMFQTVADFALDCLCVPN</sequence>
<keyword evidence="2" id="KW-1185">Reference proteome</keyword>
<protein>
    <submittedName>
        <fullName evidence="1">Uncharacterized protein</fullName>
    </submittedName>
</protein>
<evidence type="ECO:0000313" key="1">
    <source>
        <dbReference type="EMBL" id="KAJ8666316.1"/>
    </source>
</evidence>
<dbReference type="EMBL" id="CM056744">
    <property type="protein sequence ID" value="KAJ8666316.1"/>
    <property type="molecule type" value="Genomic_DNA"/>
</dbReference>